<sequence length="153" mass="16605">MKTANACRRCRISQRRERMERSALGDGGGGLAMDARGGSTQWWRGDGVEAGIGGTRLLGKSSTAMYARWTTVGNTGIAQLKGHFVLTMGLTSGDIQQTREVGGSEVISAFAAGRVRRRRFRAAMVMDRECGAGEGRRNVRERKKGCFVGPTFM</sequence>
<dbReference type="AlphaFoldDB" id="A0A9P5ZQH6"/>
<evidence type="ECO:0000313" key="2">
    <source>
        <dbReference type="Proteomes" id="UP000807025"/>
    </source>
</evidence>
<keyword evidence="2" id="KW-1185">Reference proteome</keyword>
<proteinExistence type="predicted"/>
<evidence type="ECO:0000313" key="1">
    <source>
        <dbReference type="EMBL" id="KAF9491672.1"/>
    </source>
</evidence>
<reference evidence="1" key="1">
    <citation type="submission" date="2020-11" db="EMBL/GenBank/DDBJ databases">
        <authorList>
            <consortium name="DOE Joint Genome Institute"/>
            <person name="Ahrendt S."/>
            <person name="Riley R."/>
            <person name="Andreopoulos W."/>
            <person name="Labutti K."/>
            <person name="Pangilinan J."/>
            <person name="Ruiz-Duenas F.J."/>
            <person name="Barrasa J.M."/>
            <person name="Sanchez-Garcia M."/>
            <person name="Camarero S."/>
            <person name="Miyauchi S."/>
            <person name="Serrano A."/>
            <person name="Linde D."/>
            <person name="Babiker R."/>
            <person name="Drula E."/>
            <person name="Ayuso-Fernandez I."/>
            <person name="Pacheco R."/>
            <person name="Padilla G."/>
            <person name="Ferreira P."/>
            <person name="Barriuso J."/>
            <person name="Kellner H."/>
            <person name="Castanera R."/>
            <person name="Alfaro M."/>
            <person name="Ramirez L."/>
            <person name="Pisabarro A.G."/>
            <person name="Kuo A."/>
            <person name="Tritt A."/>
            <person name="Lipzen A."/>
            <person name="He G."/>
            <person name="Yan M."/>
            <person name="Ng V."/>
            <person name="Cullen D."/>
            <person name="Martin F."/>
            <person name="Rosso M.-N."/>
            <person name="Henrissat B."/>
            <person name="Hibbett D."/>
            <person name="Martinez A.T."/>
            <person name="Grigoriev I.V."/>
        </authorList>
    </citation>
    <scope>NUCLEOTIDE SEQUENCE</scope>
    <source>
        <strain evidence="1">ATCC 90797</strain>
    </source>
</reference>
<accession>A0A9P5ZQH6</accession>
<comment type="caution">
    <text evidence="1">The sequence shown here is derived from an EMBL/GenBank/DDBJ whole genome shotgun (WGS) entry which is preliminary data.</text>
</comment>
<gene>
    <name evidence="1" type="ORF">BDN71DRAFT_1433791</name>
</gene>
<dbReference type="EMBL" id="MU154614">
    <property type="protein sequence ID" value="KAF9491672.1"/>
    <property type="molecule type" value="Genomic_DNA"/>
</dbReference>
<protein>
    <submittedName>
        <fullName evidence="1">Uncharacterized protein</fullName>
    </submittedName>
</protein>
<name>A0A9P5ZQH6_PLEER</name>
<organism evidence="1 2">
    <name type="scientific">Pleurotus eryngii</name>
    <name type="common">Boletus of the steppes</name>
    <dbReference type="NCBI Taxonomy" id="5323"/>
    <lineage>
        <taxon>Eukaryota</taxon>
        <taxon>Fungi</taxon>
        <taxon>Dikarya</taxon>
        <taxon>Basidiomycota</taxon>
        <taxon>Agaricomycotina</taxon>
        <taxon>Agaricomycetes</taxon>
        <taxon>Agaricomycetidae</taxon>
        <taxon>Agaricales</taxon>
        <taxon>Pleurotineae</taxon>
        <taxon>Pleurotaceae</taxon>
        <taxon>Pleurotus</taxon>
    </lineage>
</organism>
<dbReference type="Proteomes" id="UP000807025">
    <property type="component" value="Unassembled WGS sequence"/>
</dbReference>